<keyword evidence="2 6" id="KW-0808">Transferase</keyword>
<gene>
    <name evidence="6" type="ORF">SAMN04487924_102316</name>
</gene>
<dbReference type="InterPro" id="IPR001091">
    <property type="entry name" value="RM_Methyltransferase"/>
</dbReference>
<dbReference type="AlphaFoldDB" id="A0A1H3YQ75"/>
<evidence type="ECO:0000313" key="6">
    <source>
        <dbReference type="EMBL" id="SEA13683.1"/>
    </source>
</evidence>
<dbReference type="RefSeq" id="WP_074704989.1">
    <property type="nucleotide sequence ID" value="NZ_FNRP01000002.1"/>
</dbReference>
<dbReference type="Pfam" id="PF01555">
    <property type="entry name" value="N6_N4_Mtase"/>
    <property type="match status" value="1"/>
</dbReference>
<evidence type="ECO:0000256" key="3">
    <source>
        <dbReference type="RuleBase" id="RU362026"/>
    </source>
</evidence>
<sequence length="274" mass="31355">MIETDRIYPMDCLEGMSRMAAGSVDAVIADLPYGVLNRRNKSAQWDQKIPLEPLWEQYRRITKPGSPIILFGQGLFSARLMLSQPRLWRYNLVWQKDRVTGHLNAKRMPLRQHEDILVFYERQPIYHPQMTPCPPERRNHGRRKTEGFTSRCYGTMKLSPVRIADDKYPTSVIFVPKEHQTGAFYHPTQKPVALVEYLIRTYTDEGGVVLDNCMGSGTTAVAAIRTGRHYIGFEVDPAYCEIAERRIREELERGNGAKQGKKETGSESNPIACP</sequence>
<protein>
    <recommendedName>
        <fullName evidence="3">Methyltransferase</fullName>
        <ecNumber evidence="3">2.1.1.-</ecNumber>
    </recommendedName>
</protein>
<dbReference type="GO" id="GO:0003677">
    <property type="term" value="F:DNA binding"/>
    <property type="evidence" value="ECO:0007669"/>
    <property type="project" value="InterPro"/>
</dbReference>
<feature type="region of interest" description="Disordered" evidence="4">
    <location>
        <begin position="252"/>
        <end position="274"/>
    </location>
</feature>
<evidence type="ECO:0000259" key="5">
    <source>
        <dbReference type="Pfam" id="PF01555"/>
    </source>
</evidence>
<dbReference type="SUPFAM" id="SSF53335">
    <property type="entry name" value="S-adenosyl-L-methionine-dependent methyltransferases"/>
    <property type="match status" value="1"/>
</dbReference>
<evidence type="ECO:0000256" key="4">
    <source>
        <dbReference type="SAM" id="MobiDB-lite"/>
    </source>
</evidence>
<dbReference type="GO" id="GO:0008170">
    <property type="term" value="F:N-methyltransferase activity"/>
    <property type="evidence" value="ECO:0007669"/>
    <property type="project" value="InterPro"/>
</dbReference>
<organism evidence="6 7">
    <name type="scientific">Bacteroides xylanisolvens</name>
    <dbReference type="NCBI Taxonomy" id="371601"/>
    <lineage>
        <taxon>Bacteria</taxon>
        <taxon>Pseudomonadati</taxon>
        <taxon>Bacteroidota</taxon>
        <taxon>Bacteroidia</taxon>
        <taxon>Bacteroidales</taxon>
        <taxon>Bacteroidaceae</taxon>
        <taxon>Bacteroides</taxon>
    </lineage>
</organism>
<feature type="compositionally biased region" description="Basic and acidic residues" evidence="4">
    <location>
        <begin position="252"/>
        <end position="265"/>
    </location>
</feature>
<dbReference type="Gene3D" id="3.40.50.150">
    <property type="entry name" value="Vaccinia Virus protein VP39"/>
    <property type="match status" value="1"/>
</dbReference>
<evidence type="ECO:0000256" key="1">
    <source>
        <dbReference type="ARBA" id="ARBA00022603"/>
    </source>
</evidence>
<comment type="similarity">
    <text evidence="3">Belongs to the N(4)/N(6)-methyltransferase family.</text>
</comment>
<dbReference type="EMBL" id="FNRP01000002">
    <property type="protein sequence ID" value="SEA13683.1"/>
    <property type="molecule type" value="Genomic_DNA"/>
</dbReference>
<proteinExistence type="inferred from homology"/>
<evidence type="ECO:0000256" key="2">
    <source>
        <dbReference type="ARBA" id="ARBA00022679"/>
    </source>
</evidence>
<name>A0A1H3YQ75_9BACE</name>
<evidence type="ECO:0000313" key="7">
    <source>
        <dbReference type="Proteomes" id="UP000183040"/>
    </source>
</evidence>
<reference evidence="6 7" key="1">
    <citation type="submission" date="2016-10" db="EMBL/GenBank/DDBJ databases">
        <authorList>
            <person name="de Groot N.N."/>
        </authorList>
    </citation>
    <scope>NUCLEOTIDE SEQUENCE [LARGE SCALE GENOMIC DNA]</scope>
    <source>
        <strain evidence="6 7">NLAE-zl-G339</strain>
    </source>
</reference>
<accession>A0A1H3YQ75</accession>
<dbReference type="Proteomes" id="UP000183040">
    <property type="component" value="Unassembled WGS sequence"/>
</dbReference>
<dbReference type="InterPro" id="IPR002941">
    <property type="entry name" value="DNA_methylase_N4/N6"/>
</dbReference>
<dbReference type="PRINTS" id="PR00508">
    <property type="entry name" value="S21N4MTFRASE"/>
</dbReference>
<dbReference type="EC" id="2.1.1.-" evidence="3"/>
<dbReference type="InterPro" id="IPR029063">
    <property type="entry name" value="SAM-dependent_MTases_sf"/>
</dbReference>
<dbReference type="GO" id="GO:0032259">
    <property type="term" value="P:methylation"/>
    <property type="evidence" value="ECO:0007669"/>
    <property type="project" value="UniProtKB-KW"/>
</dbReference>
<feature type="domain" description="DNA methylase N-4/N-6" evidence="5">
    <location>
        <begin position="24"/>
        <end position="244"/>
    </location>
</feature>
<keyword evidence="1 6" id="KW-0489">Methyltransferase</keyword>